<keyword evidence="2" id="KW-1185">Reference proteome</keyword>
<dbReference type="PROSITE" id="PS50181">
    <property type="entry name" value="FBOX"/>
    <property type="match status" value="1"/>
</dbReference>
<dbReference type="RefSeq" id="XP_010436274.1">
    <property type="nucleotide sequence ID" value="XM_010437972.1"/>
</dbReference>
<evidence type="ECO:0000259" key="1">
    <source>
        <dbReference type="PROSITE" id="PS50181"/>
    </source>
</evidence>
<dbReference type="CDD" id="cd22157">
    <property type="entry name" value="F-box_AtFBW1-like"/>
    <property type="match status" value="1"/>
</dbReference>
<dbReference type="GeneID" id="104719996"/>
<dbReference type="Pfam" id="PF07734">
    <property type="entry name" value="FBA_1"/>
    <property type="match status" value="1"/>
</dbReference>
<reference evidence="2" key="1">
    <citation type="journal article" date="2014" name="Nat. Commun.">
        <title>The emerging biofuel crop Camelina sativa retains a highly undifferentiated hexaploid genome structure.</title>
        <authorList>
            <person name="Kagale S."/>
            <person name="Koh C."/>
            <person name="Nixon J."/>
            <person name="Bollina V."/>
            <person name="Clarke W.E."/>
            <person name="Tuteja R."/>
            <person name="Spillane C."/>
            <person name="Robinson S.J."/>
            <person name="Links M.G."/>
            <person name="Clarke C."/>
            <person name="Higgins E.E."/>
            <person name="Huebert T."/>
            <person name="Sharpe A.G."/>
            <person name="Parkin I.A."/>
        </authorList>
    </citation>
    <scope>NUCLEOTIDE SEQUENCE [LARGE SCALE GENOMIC DNA]</scope>
    <source>
        <strain evidence="2">cv. DH55</strain>
    </source>
</reference>
<dbReference type="SUPFAM" id="SSF81383">
    <property type="entry name" value="F-box domain"/>
    <property type="match status" value="1"/>
</dbReference>
<organism evidence="2 3">
    <name type="scientific">Camelina sativa</name>
    <name type="common">False flax</name>
    <name type="synonym">Myagrum sativum</name>
    <dbReference type="NCBI Taxonomy" id="90675"/>
    <lineage>
        <taxon>Eukaryota</taxon>
        <taxon>Viridiplantae</taxon>
        <taxon>Streptophyta</taxon>
        <taxon>Embryophyta</taxon>
        <taxon>Tracheophyta</taxon>
        <taxon>Spermatophyta</taxon>
        <taxon>Magnoliopsida</taxon>
        <taxon>eudicotyledons</taxon>
        <taxon>Gunneridae</taxon>
        <taxon>Pentapetalae</taxon>
        <taxon>rosids</taxon>
        <taxon>malvids</taxon>
        <taxon>Brassicales</taxon>
        <taxon>Brassicaceae</taxon>
        <taxon>Camelineae</taxon>
        <taxon>Camelina</taxon>
    </lineage>
</organism>
<name>A0ABM0U5T3_CAMSA</name>
<feature type="domain" description="F-box" evidence="1">
    <location>
        <begin position="1"/>
        <end position="44"/>
    </location>
</feature>
<evidence type="ECO:0000313" key="3">
    <source>
        <dbReference type="RefSeq" id="XP_010436274.1"/>
    </source>
</evidence>
<dbReference type="InterPro" id="IPR006527">
    <property type="entry name" value="F-box-assoc_dom_typ1"/>
</dbReference>
<dbReference type="Gene3D" id="1.20.1280.50">
    <property type="match status" value="1"/>
</dbReference>
<gene>
    <name evidence="3" type="primary">LOC104719996</name>
</gene>
<dbReference type="PANTHER" id="PTHR31111">
    <property type="entry name" value="BNAA05G37150D PROTEIN-RELATED"/>
    <property type="match status" value="1"/>
</dbReference>
<dbReference type="Pfam" id="PF00646">
    <property type="entry name" value="F-box"/>
    <property type="match status" value="1"/>
</dbReference>
<reference evidence="3" key="2">
    <citation type="submission" date="2025-08" db="UniProtKB">
        <authorList>
            <consortium name="RefSeq"/>
        </authorList>
    </citation>
    <scope>IDENTIFICATION</scope>
    <source>
        <tissue evidence="3">Leaf</tissue>
    </source>
</reference>
<dbReference type="SMART" id="SM00256">
    <property type="entry name" value="FBOX"/>
    <property type="match status" value="1"/>
</dbReference>
<dbReference type="Proteomes" id="UP000694864">
    <property type="component" value="Chromosome 10"/>
</dbReference>
<protein>
    <submittedName>
        <fullName evidence="3">F-box/kelch-repeat protein At2g43270-like</fullName>
    </submittedName>
</protein>
<dbReference type="InterPro" id="IPR036047">
    <property type="entry name" value="F-box-like_dom_sf"/>
</dbReference>
<dbReference type="InterPro" id="IPR001810">
    <property type="entry name" value="F-box_dom"/>
</dbReference>
<sequence>MEELPFDVEIEILLRLPVQPLRRLELVSKQWRSLIRSRDFMERYLVHQKSKHRFTILASVKVMDPLAHEVSREPRLFRYFHSSNGVPGFSYVLLQNNEHVPCLSCDGFICCPRPGNHQFSNLPFSSLLGFGRDRVSGDYKLVRLFEPHGECTLCTECELFSIKARKWIYISHVPIPCFNGQPSASVNGSIYWFTAYLWLREAEYSTTAKIIAFDLHTHRFRAVHHPPFGASTNPPTEFIS</sequence>
<proteinExistence type="predicted"/>
<dbReference type="PANTHER" id="PTHR31111:SF113">
    <property type="entry name" value="F-BOX ASSOCIATED UBIQUITINATION EFFECTOR FAMILY PROTEIN"/>
    <property type="match status" value="1"/>
</dbReference>
<evidence type="ECO:0000313" key="2">
    <source>
        <dbReference type="Proteomes" id="UP000694864"/>
    </source>
</evidence>
<accession>A0ABM0U5T3</accession>